<dbReference type="Pfam" id="PF00392">
    <property type="entry name" value="GntR"/>
    <property type="match status" value="1"/>
</dbReference>
<evidence type="ECO:0000256" key="3">
    <source>
        <dbReference type="ARBA" id="ARBA00023163"/>
    </source>
</evidence>
<dbReference type="PANTHER" id="PTHR38445">
    <property type="entry name" value="HTH-TYPE TRANSCRIPTIONAL REPRESSOR YTRA"/>
    <property type="match status" value="1"/>
</dbReference>
<protein>
    <submittedName>
        <fullName evidence="5">GntR family transcriptional regulator</fullName>
    </submittedName>
</protein>
<keyword evidence="1" id="KW-0805">Transcription regulation</keyword>
<accession>A0ABT9BMQ6</accession>
<keyword evidence="2" id="KW-0238">DNA-binding</keyword>
<reference evidence="5 6" key="1">
    <citation type="submission" date="2023-07" db="EMBL/GenBank/DDBJ databases">
        <title>Protaetiibacter sp. nov WY-16 isolated from soil.</title>
        <authorList>
            <person name="Liu B."/>
            <person name="Wan Y."/>
        </authorList>
    </citation>
    <scope>NUCLEOTIDE SEQUENCE [LARGE SCALE GENOMIC DNA]</scope>
    <source>
        <strain evidence="5 6">WY-16</strain>
    </source>
</reference>
<dbReference type="EMBL" id="JAUQUB010000001">
    <property type="protein sequence ID" value="MDO7882285.1"/>
    <property type="molecule type" value="Genomic_DNA"/>
</dbReference>
<comment type="caution">
    <text evidence="5">The sequence shown here is derived from an EMBL/GenBank/DDBJ whole genome shotgun (WGS) entry which is preliminary data.</text>
</comment>
<keyword evidence="3" id="KW-0804">Transcription</keyword>
<dbReference type="SUPFAM" id="SSF46785">
    <property type="entry name" value="Winged helix' DNA-binding domain"/>
    <property type="match status" value="1"/>
</dbReference>
<gene>
    <name evidence="5" type="ORF">Q5716_08620</name>
</gene>
<dbReference type="PROSITE" id="PS50949">
    <property type="entry name" value="HTH_GNTR"/>
    <property type="match status" value="1"/>
</dbReference>
<evidence type="ECO:0000313" key="5">
    <source>
        <dbReference type="EMBL" id="MDO7882285.1"/>
    </source>
</evidence>
<dbReference type="Gene3D" id="1.10.10.10">
    <property type="entry name" value="Winged helix-like DNA-binding domain superfamily/Winged helix DNA-binding domain"/>
    <property type="match status" value="1"/>
</dbReference>
<organism evidence="5 6">
    <name type="scientific">Antiquaquibacter soli</name>
    <dbReference type="NCBI Taxonomy" id="3064523"/>
    <lineage>
        <taxon>Bacteria</taxon>
        <taxon>Bacillati</taxon>
        <taxon>Actinomycetota</taxon>
        <taxon>Actinomycetes</taxon>
        <taxon>Micrococcales</taxon>
        <taxon>Microbacteriaceae</taxon>
        <taxon>Antiquaquibacter</taxon>
    </lineage>
</organism>
<dbReference type="InterPro" id="IPR036390">
    <property type="entry name" value="WH_DNA-bd_sf"/>
</dbReference>
<feature type="domain" description="HTH gntR-type" evidence="4">
    <location>
        <begin position="11"/>
        <end position="79"/>
    </location>
</feature>
<dbReference type="SMART" id="SM00345">
    <property type="entry name" value="HTH_GNTR"/>
    <property type="match status" value="1"/>
</dbReference>
<sequence>MLFTVDPGSSSPLFEQLAASIRGAILSGRVAVNERLPAARDLAVALDINIHTVLRAYQELRDEGFIELRRGRGAVVTDRARDYSALARDIDTIVAEAKRLELTPGAVSAMIREAW</sequence>
<dbReference type="RefSeq" id="WP_305002664.1">
    <property type="nucleotide sequence ID" value="NZ_JAUQUB010000001.1"/>
</dbReference>
<name>A0ABT9BMQ6_9MICO</name>
<dbReference type="CDD" id="cd07377">
    <property type="entry name" value="WHTH_GntR"/>
    <property type="match status" value="1"/>
</dbReference>
<keyword evidence="6" id="KW-1185">Reference proteome</keyword>
<evidence type="ECO:0000313" key="6">
    <source>
        <dbReference type="Proteomes" id="UP001241072"/>
    </source>
</evidence>
<dbReference type="InterPro" id="IPR036388">
    <property type="entry name" value="WH-like_DNA-bd_sf"/>
</dbReference>
<proteinExistence type="predicted"/>
<evidence type="ECO:0000256" key="1">
    <source>
        <dbReference type="ARBA" id="ARBA00023015"/>
    </source>
</evidence>
<evidence type="ECO:0000259" key="4">
    <source>
        <dbReference type="PROSITE" id="PS50949"/>
    </source>
</evidence>
<dbReference type="InterPro" id="IPR000524">
    <property type="entry name" value="Tscrpt_reg_HTH_GntR"/>
</dbReference>
<dbReference type="Proteomes" id="UP001241072">
    <property type="component" value="Unassembled WGS sequence"/>
</dbReference>
<evidence type="ECO:0000256" key="2">
    <source>
        <dbReference type="ARBA" id="ARBA00023125"/>
    </source>
</evidence>
<dbReference type="PANTHER" id="PTHR38445:SF7">
    <property type="entry name" value="GNTR-FAMILY TRANSCRIPTIONAL REGULATOR"/>
    <property type="match status" value="1"/>
</dbReference>